<gene>
    <name evidence="6" type="ORF">ENP94_00815</name>
    <name evidence="7" type="ORF">ENS16_04580</name>
</gene>
<dbReference type="CDD" id="cd13653">
    <property type="entry name" value="PBP2_phosphate_like_1"/>
    <property type="match status" value="1"/>
</dbReference>
<comment type="function">
    <text evidence="4">Involved in the system for phosphate transport across the cytoplasmic membrane.</text>
</comment>
<dbReference type="NCBIfam" id="TIGR02136">
    <property type="entry name" value="ptsS_2"/>
    <property type="match status" value="1"/>
</dbReference>
<dbReference type="GO" id="GO:0042301">
    <property type="term" value="F:phosphate ion binding"/>
    <property type="evidence" value="ECO:0007669"/>
    <property type="project" value="UniProtKB-UniRule"/>
</dbReference>
<dbReference type="AlphaFoldDB" id="A0A7C1NNG3"/>
<evidence type="ECO:0000256" key="4">
    <source>
        <dbReference type="RuleBase" id="RU367119"/>
    </source>
</evidence>
<reference evidence="6" key="1">
    <citation type="journal article" date="2020" name="mSystems">
        <title>Genome- and Community-Level Interaction Insights into Carbon Utilization and Element Cycling Functions of Hydrothermarchaeota in Hydrothermal Sediment.</title>
        <authorList>
            <person name="Zhou Z."/>
            <person name="Liu Y."/>
            <person name="Xu W."/>
            <person name="Pan J."/>
            <person name="Luo Z.H."/>
            <person name="Li M."/>
        </authorList>
    </citation>
    <scope>NUCLEOTIDE SEQUENCE [LARGE SCALE GENOMIC DNA]</scope>
    <source>
        <strain evidence="6">SpSt-265</strain>
        <strain evidence="7">SpSt-465</strain>
    </source>
</reference>
<keyword evidence="2 4" id="KW-0813">Transport</keyword>
<accession>A0A7C1NNG3</accession>
<dbReference type="InterPro" id="IPR050811">
    <property type="entry name" value="Phosphate_ABC_transporter"/>
</dbReference>
<evidence type="ECO:0000256" key="1">
    <source>
        <dbReference type="ARBA" id="ARBA00008725"/>
    </source>
</evidence>
<dbReference type="Gene3D" id="3.40.190.10">
    <property type="entry name" value="Periplasmic binding protein-like II"/>
    <property type="match status" value="2"/>
</dbReference>
<dbReference type="EMBL" id="DSTU01000006">
    <property type="protein sequence ID" value="HFJ53948.1"/>
    <property type="molecule type" value="Genomic_DNA"/>
</dbReference>
<keyword evidence="4" id="KW-0592">Phosphate transport</keyword>
<comment type="similarity">
    <text evidence="1 4">Belongs to the PstS family.</text>
</comment>
<dbReference type="InterPro" id="IPR024370">
    <property type="entry name" value="PBP_domain"/>
</dbReference>
<dbReference type="GO" id="GO:0006817">
    <property type="term" value="P:phosphate ion transport"/>
    <property type="evidence" value="ECO:0007669"/>
    <property type="project" value="UniProtKB-UniRule"/>
</dbReference>
<sequence>MINILHPVSEEIFRVIILLCSVLFLLPGCRSSSKKALVLAGSTSVQPFAELLAELYQQRHPGVEINVQGGGSTAGVRAVQDRICDIGMCSRHLNAAESGLTAIPIAVDGIVLVVHTTNPVVSLTREQVRAIFSGTVRNWREFGGANLRITVITREEGSGTRTSFEEKVMEGAHFASDALVQDSNGAVREIVANDPGAIGYISFGLVDERVKTLAIDGVQPTEETIRTHQYPLARDFLFVVAGDSNPLAQSFIDFVLSPEGQAALAEEGLIRVR</sequence>
<dbReference type="SUPFAM" id="SSF53850">
    <property type="entry name" value="Periplasmic binding protein-like II"/>
    <property type="match status" value="1"/>
</dbReference>
<proteinExistence type="inferred from homology"/>
<evidence type="ECO:0000256" key="2">
    <source>
        <dbReference type="ARBA" id="ARBA00022448"/>
    </source>
</evidence>
<dbReference type="InterPro" id="IPR011862">
    <property type="entry name" value="Phos-bd"/>
</dbReference>
<organism evidence="6">
    <name type="scientific">candidate division WOR-3 bacterium</name>
    <dbReference type="NCBI Taxonomy" id="2052148"/>
    <lineage>
        <taxon>Bacteria</taxon>
        <taxon>Bacteria division WOR-3</taxon>
    </lineage>
</organism>
<evidence type="ECO:0000259" key="5">
    <source>
        <dbReference type="Pfam" id="PF12849"/>
    </source>
</evidence>
<evidence type="ECO:0000256" key="3">
    <source>
        <dbReference type="ARBA" id="ARBA00022729"/>
    </source>
</evidence>
<dbReference type="EMBL" id="DSLG01000002">
    <property type="protein sequence ID" value="HEA86536.1"/>
    <property type="molecule type" value="Genomic_DNA"/>
</dbReference>
<dbReference type="PANTHER" id="PTHR30570:SF1">
    <property type="entry name" value="PHOSPHATE-BINDING PROTEIN PSTS"/>
    <property type="match status" value="1"/>
</dbReference>
<dbReference type="PANTHER" id="PTHR30570">
    <property type="entry name" value="PERIPLASMIC PHOSPHATE BINDING COMPONENT OF PHOSPHATE ABC TRANSPORTER"/>
    <property type="match status" value="1"/>
</dbReference>
<evidence type="ECO:0000313" key="6">
    <source>
        <dbReference type="EMBL" id="HEA86536.1"/>
    </source>
</evidence>
<comment type="caution">
    <text evidence="6">The sequence shown here is derived from an EMBL/GenBank/DDBJ whole genome shotgun (WGS) entry which is preliminary data.</text>
</comment>
<keyword evidence="3" id="KW-0732">Signal</keyword>
<protein>
    <recommendedName>
        <fullName evidence="4">Phosphate-binding protein</fullName>
    </recommendedName>
</protein>
<feature type="domain" description="PBP" evidence="5">
    <location>
        <begin position="33"/>
        <end position="259"/>
    </location>
</feature>
<evidence type="ECO:0000313" key="7">
    <source>
        <dbReference type="EMBL" id="HFJ53948.1"/>
    </source>
</evidence>
<name>A0A7C1NNG3_UNCW3</name>
<dbReference type="Pfam" id="PF12849">
    <property type="entry name" value="PBP_like_2"/>
    <property type="match status" value="1"/>
</dbReference>